<organism evidence="2 3">
    <name type="scientific">Orchesella cincta</name>
    <name type="common">Springtail</name>
    <name type="synonym">Podura cincta</name>
    <dbReference type="NCBI Taxonomy" id="48709"/>
    <lineage>
        <taxon>Eukaryota</taxon>
        <taxon>Metazoa</taxon>
        <taxon>Ecdysozoa</taxon>
        <taxon>Arthropoda</taxon>
        <taxon>Hexapoda</taxon>
        <taxon>Collembola</taxon>
        <taxon>Entomobryomorpha</taxon>
        <taxon>Entomobryoidea</taxon>
        <taxon>Orchesellidae</taxon>
        <taxon>Orchesellinae</taxon>
        <taxon>Orchesella</taxon>
    </lineage>
</organism>
<feature type="non-terminal residue" evidence="2">
    <location>
        <position position="115"/>
    </location>
</feature>
<reference evidence="2 3" key="1">
    <citation type="journal article" date="2016" name="Genome Biol. Evol.">
        <title>Gene Family Evolution Reflects Adaptation to Soil Environmental Stressors in the Genome of the Collembolan Orchesella cincta.</title>
        <authorList>
            <person name="Faddeeva-Vakhrusheva A."/>
            <person name="Derks M.F."/>
            <person name="Anvar S.Y."/>
            <person name="Agamennone V."/>
            <person name="Suring W."/>
            <person name="Smit S."/>
            <person name="van Straalen N.M."/>
            <person name="Roelofs D."/>
        </authorList>
    </citation>
    <scope>NUCLEOTIDE SEQUENCE [LARGE SCALE GENOMIC DNA]</scope>
    <source>
        <tissue evidence="2">Mixed pool</tissue>
    </source>
</reference>
<keyword evidence="1" id="KW-1133">Transmembrane helix</keyword>
<gene>
    <name evidence="2" type="ORF">Ocin01_04022</name>
</gene>
<dbReference type="EMBL" id="LJIJ01000101">
    <property type="protein sequence ID" value="ODN02657.1"/>
    <property type="molecule type" value="Genomic_DNA"/>
</dbReference>
<dbReference type="AlphaFoldDB" id="A0A1D2NBN1"/>
<accession>A0A1D2NBN1</accession>
<evidence type="ECO:0000313" key="2">
    <source>
        <dbReference type="EMBL" id="ODN02657.1"/>
    </source>
</evidence>
<keyword evidence="1" id="KW-0472">Membrane</keyword>
<evidence type="ECO:0000256" key="1">
    <source>
        <dbReference type="SAM" id="Phobius"/>
    </source>
</evidence>
<dbReference type="Proteomes" id="UP000094527">
    <property type="component" value="Unassembled WGS sequence"/>
</dbReference>
<proteinExistence type="predicted"/>
<evidence type="ECO:0000313" key="3">
    <source>
        <dbReference type="Proteomes" id="UP000094527"/>
    </source>
</evidence>
<protein>
    <submittedName>
        <fullName evidence="2">Uncharacterized protein</fullName>
    </submittedName>
</protein>
<keyword evidence="3" id="KW-1185">Reference proteome</keyword>
<feature type="transmembrane region" description="Helical" evidence="1">
    <location>
        <begin position="91"/>
        <end position="114"/>
    </location>
</feature>
<name>A0A1D2NBN1_ORCCI</name>
<feature type="transmembrane region" description="Helical" evidence="1">
    <location>
        <begin position="51"/>
        <end position="71"/>
    </location>
</feature>
<keyword evidence="1" id="KW-0812">Transmembrane</keyword>
<sequence>MLSSKTLTLMATYYSFAFKTHCTPFEWDWGKYFPHLAAEPGILKRDNIEAMVMNVFGIVFMNSAVTFYLFMDSPKSPQFFYSVLHTYLPEHSLHILMDFAILEAFLTLVSWTTIL</sequence>
<comment type="caution">
    <text evidence="2">The sequence shown here is derived from an EMBL/GenBank/DDBJ whole genome shotgun (WGS) entry which is preliminary data.</text>
</comment>